<protein>
    <recommendedName>
        <fullName evidence="23">Integrase catalytic domain-containing protein</fullName>
    </recommendedName>
</protein>
<keyword evidence="12" id="KW-0460">Magnesium</keyword>
<dbReference type="InterPro" id="IPR054722">
    <property type="entry name" value="PolX-like_BBD"/>
</dbReference>
<keyword evidence="16" id="KW-0239">DNA-directed DNA polymerase</keyword>
<evidence type="ECO:0000256" key="19">
    <source>
        <dbReference type="ARBA" id="ARBA00023172"/>
    </source>
</evidence>
<dbReference type="InterPro" id="IPR036397">
    <property type="entry name" value="RNaseH_sf"/>
</dbReference>
<evidence type="ECO:0000256" key="18">
    <source>
        <dbReference type="ARBA" id="ARBA00023125"/>
    </source>
</evidence>
<gene>
    <name evidence="24" type="ORF">TI39_contig4419g00006</name>
</gene>
<keyword evidence="5" id="KW-0548">Nucleotidyltransferase</keyword>
<keyword evidence="18" id="KW-0238">DNA-binding</keyword>
<comment type="catalytic activity">
    <reaction evidence="21">
        <text>DNA(n) + a 2'-deoxyribonucleoside 5'-triphosphate = DNA(n+1) + diphosphate</text>
        <dbReference type="Rhea" id="RHEA:22508"/>
        <dbReference type="Rhea" id="RHEA-COMP:17339"/>
        <dbReference type="Rhea" id="RHEA-COMP:17340"/>
        <dbReference type="ChEBI" id="CHEBI:33019"/>
        <dbReference type="ChEBI" id="CHEBI:61560"/>
        <dbReference type="ChEBI" id="CHEBI:173112"/>
        <dbReference type="EC" id="2.7.7.7"/>
    </reaction>
</comment>
<dbReference type="PROSITE" id="PS50994">
    <property type="entry name" value="INTEGRASE"/>
    <property type="match status" value="1"/>
</dbReference>
<dbReference type="Gene3D" id="3.30.420.10">
    <property type="entry name" value="Ribonuclease H-like superfamily/Ribonuclease H"/>
    <property type="match status" value="1"/>
</dbReference>
<evidence type="ECO:0000256" key="17">
    <source>
        <dbReference type="ARBA" id="ARBA00023113"/>
    </source>
</evidence>
<keyword evidence="8" id="KW-0547">Nucleotide-binding</keyword>
<name>A0A0F4G6T8_9PEZI</name>
<dbReference type="Proteomes" id="UP000033647">
    <property type="component" value="Unassembled WGS sequence"/>
</dbReference>
<dbReference type="SUPFAM" id="SSF53098">
    <property type="entry name" value="Ribonuclease H-like"/>
    <property type="match status" value="1"/>
</dbReference>
<feature type="compositionally biased region" description="Low complexity" evidence="22">
    <location>
        <begin position="58"/>
        <end position="79"/>
    </location>
</feature>
<evidence type="ECO:0000256" key="14">
    <source>
        <dbReference type="ARBA" id="ARBA00022908"/>
    </source>
</evidence>
<dbReference type="GO" id="GO:0008233">
    <property type="term" value="F:peptidase activity"/>
    <property type="evidence" value="ECO:0007669"/>
    <property type="project" value="UniProtKB-KW"/>
</dbReference>
<dbReference type="GO" id="GO:0032196">
    <property type="term" value="P:transposition"/>
    <property type="evidence" value="ECO:0007669"/>
    <property type="project" value="UniProtKB-KW"/>
</dbReference>
<evidence type="ECO:0000256" key="3">
    <source>
        <dbReference type="ARBA" id="ARBA00022612"/>
    </source>
</evidence>
<comment type="caution">
    <text evidence="24">The sequence shown here is derived from an EMBL/GenBank/DDBJ whole genome shotgun (WGS) entry which is preliminary data.</text>
</comment>
<evidence type="ECO:0000259" key="23">
    <source>
        <dbReference type="PROSITE" id="PS50994"/>
    </source>
</evidence>
<organism evidence="24 25">
    <name type="scientific">Zymoseptoria brevis</name>
    <dbReference type="NCBI Taxonomy" id="1047168"/>
    <lineage>
        <taxon>Eukaryota</taxon>
        <taxon>Fungi</taxon>
        <taxon>Dikarya</taxon>
        <taxon>Ascomycota</taxon>
        <taxon>Pezizomycotina</taxon>
        <taxon>Dothideomycetes</taxon>
        <taxon>Dothideomycetidae</taxon>
        <taxon>Mycosphaerellales</taxon>
        <taxon>Mycosphaerellaceae</taxon>
        <taxon>Zymoseptoria</taxon>
    </lineage>
</organism>
<accession>A0A0F4G6T8</accession>
<feature type="region of interest" description="Disordered" evidence="22">
    <location>
        <begin position="57"/>
        <end position="80"/>
    </location>
</feature>
<evidence type="ECO:0000313" key="24">
    <source>
        <dbReference type="EMBL" id="KJX93078.1"/>
    </source>
</evidence>
<evidence type="ECO:0000256" key="4">
    <source>
        <dbReference type="ARBA" id="ARBA00022670"/>
    </source>
</evidence>
<keyword evidence="10" id="KW-0378">Hydrolase</keyword>
<dbReference type="InterPro" id="IPR012337">
    <property type="entry name" value="RNaseH-like_sf"/>
</dbReference>
<evidence type="ECO:0000256" key="7">
    <source>
        <dbReference type="ARBA" id="ARBA00022723"/>
    </source>
</evidence>
<evidence type="ECO:0000256" key="2">
    <source>
        <dbReference type="ARBA" id="ARBA00022578"/>
    </source>
</evidence>
<dbReference type="Pfam" id="PF25597">
    <property type="entry name" value="SH3_retrovirus"/>
    <property type="match status" value="1"/>
</dbReference>
<evidence type="ECO:0000256" key="10">
    <source>
        <dbReference type="ARBA" id="ARBA00022801"/>
    </source>
</evidence>
<evidence type="ECO:0000256" key="15">
    <source>
        <dbReference type="ARBA" id="ARBA00022918"/>
    </source>
</evidence>
<keyword evidence="2" id="KW-0815">Transposition</keyword>
<dbReference type="AlphaFoldDB" id="A0A0F4G6T8"/>
<keyword evidence="7" id="KW-0479">Metal-binding</keyword>
<dbReference type="GO" id="GO:0003723">
    <property type="term" value="F:RNA binding"/>
    <property type="evidence" value="ECO:0007669"/>
    <property type="project" value="UniProtKB-KW"/>
</dbReference>
<proteinExistence type="predicted"/>
<evidence type="ECO:0000256" key="22">
    <source>
        <dbReference type="SAM" id="MobiDB-lite"/>
    </source>
</evidence>
<feature type="region of interest" description="Disordered" evidence="22">
    <location>
        <begin position="1"/>
        <end position="21"/>
    </location>
</feature>
<evidence type="ECO:0000256" key="5">
    <source>
        <dbReference type="ARBA" id="ARBA00022695"/>
    </source>
</evidence>
<evidence type="ECO:0000256" key="8">
    <source>
        <dbReference type="ARBA" id="ARBA00022741"/>
    </source>
</evidence>
<dbReference type="STRING" id="1047168.A0A0F4G6T8"/>
<dbReference type="GO" id="GO:0005524">
    <property type="term" value="F:ATP binding"/>
    <property type="evidence" value="ECO:0007669"/>
    <property type="project" value="UniProtKB-KW"/>
</dbReference>
<dbReference type="GO" id="GO:0003887">
    <property type="term" value="F:DNA-directed DNA polymerase activity"/>
    <property type="evidence" value="ECO:0007669"/>
    <property type="project" value="UniProtKB-KW"/>
</dbReference>
<evidence type="ECO:0000313" key="25">
    <source>
        <dbReference type="Proteomes" id="UP000033647"/>
    </source>
</evidence>
<comment type="catalytic activity">
    <reaction evidence="20">
        <text>DNA(n) + a 2'-deoxyribonucleoside 5'-triphosphate = DNA(n+1) + diphosphate</text>
        <dbReference type="Rhea" id="RHEA:22508"/>
        <dbReference type="Rhea" id="RHEA-COMP:17339"/>
        <dbReference type="Rhea" id="RHEA-COMP:17340"/>
        <dbReference type="ChEBI" id="CHEBI:33019"/>
        <dbReference type="ChEBI" id="CHEBI:61560"/>
        <dbReference type="ChEBI" id="CHEBI:173112"/>
        <dbReference type="EC" id="2.7.7.49"/>
    </reaction>
</comment>
<keyword evidence="3" id="KW-1188">Viral release from host cell</keyword>
<dbReference type="InterPro" id="IPR001584">
    <property type="entry name" value="Integrase_cat-core"/>
</dbReference>
<keyword evidence="13" id="KW-0694">RNA-binding</keyword>
<keyword evidence="11" id="KW-0067">ATP-binding</keyword>
<keyword evidence="9" id="KW-0255">Endonuclease</keyword>
<evidence type="ECO:0000256" key="13">
    <source>
        <dbReference type="ARBA" id="ARBA00022884"/>
    </source>
</evidence>
<dbReference type="OrthoDB" id="3943081at2759"/>
<dbReference type="EMBL" id="LAFY01004378">
    <property type="protein sequence ID" value="KJX93078.1"/>
    <property type="molecule type" value="Genomic_DNA"/>
</dbReference>
<keyword evidence="6" id="KW-0540">Nuclease</keyword>
<keyword evidence="15" id="KW-0695">RNA-directed DNA polymerase</keyword>
<dbReference type="PANTHER" id="PTHR42648:SF11">
    <property type="entry name" value="TRANSPOSON TY4-P GAG-POL POLYPROTEIN"/>
    <property type="match status" value="1"/>
</dbReference>
<evidence type="ECO:0000256" key="20">
    <source>
        <dbReference type="ARBA" id="ARBA00048173"/>
    </source>
</evidence>
<keyword evidence="14" id="KW-0229">DNA integration</keyword>
<evidence type="ECO:0000256" key="11">
    <source>
        <dbReference type="ARBA" id="ARBA00022840"/>
    </source>
</evidence>
<dbReference type="Pfam" id="PF22936">
    <property type="entry name" value="Pol_BBD"/>
    <property type="match status" value="1"/>
</dbReference>
<evidence type="ECO:0000256" key="6">
    <source>
        <dbReference type="ARBA" id="ARBA00022722"/>
    </source>
</evidence>
<evidence type="ECO:0000256" key="21">
    <source>
        <dbReference type="ARBA" id="ARBA00049244"/>
    </source>
</evidence>
<keyword evidence="16" id="KW-0808">Transferase</keyword>
<feature type="domain" description="Integrase catalytic" evidence="23">
    <location>
        <begin position="251"/>
        <end position="428"/>
    </location>
</feature>
<feature type="compositionally biased region" description="Polar residues" evidence="22">
    <location>
        <begin position="1"/>
        <end position="14"/>
    </location>
</feature>
<dbReference type="GO" id="GO:0006310">
    <property type="term" value="P:DNA recombination"/>
    <property type="evidence" value="ECO:0007669"/>
    <property type="project" value="UniProtKB-KW"/>
</dbReference>
<evidence type="ECO:0000256" key="9">
    <source>
        <dbReference type="ARBA" id="ARBA00022759"/>
    </source>
</evidence>
<evidence type="ECO:0000256" key="12">
    <source>
        <dbReference type="ARBA" id="ARBA00022842"/>
    </source>
</evidence>
<dbReference type="InterPro" id="IPR039537">
    <property type="entry name" value="Retrotran_Ty1/copia-like"/>
</dbReference>
<evidence type="ECO:0000256" key="1">
    <source>
        <dbReference type="ARBA" id="ARBA00002180"/>
    </source>
</evidence>
<dbReference type="GO" id="GO:0003964">
    <property type="term" value="F:RNA-directed DNA polymerase activity"/>
    <property type="evidence" value="ECO:0007669"/>
    <property type="project" value="UniProtKB-KW"/>
</dbReference>
<keyword evidence="17" id="KW-0917">Virion maturation</keyword>
<dbReference type="GO" id="GO:0004519">
    <property type="term" value="F:endonuclease activity"/>
    <property type="evidence" value="ECO:0007669"/>
    <property type="project" value="UniProtKB-KW"/>
</dbReference>
<keyword evidence="25" id="KW-1185">Reference proteome</keyword>
<dbReference type="GO" id="GO:0005634">
    <property type="term" value="C:nucleus"/>
    <property type="evidence" value="ECO:0007669"/>
    <property type="project" value="UniProtKB-ARBA"/>
</dbReference>
<evidence type="ECO:0000256" key="16">
    <source>
        <dbReference type="ARBA" id="ARBA00022932"/>
    </source>
</evidence>
<reference evidence="24 25" key="1">
    <citation type="submission" date="2015-03" db="EMBL/GenBank/DDBJ databases">
        <title>RNA-seq based gene annotation and comparative genomics of four Zymoseptoria species reveal species-specific pathogenicity related genes and transposable element activity.</title>
        <authorList>
            <person name="Grandaubert J."/>
            <person name="Bhattacharyya A."/>
            <person name="Stukenbrock E.H."/>
        </authorList>
    </citation>
    <scope>NUCLEOTIDE SEQUENCE [LARGE SCALE GENOMIC DNA]</scope>
    <source>
        <strain evidence="24 25">Zb18110</strain>
    </source>
</reference>
<dbReference type="GO" id="GO:0015074">
    <property type="term" value="P:DNA integration"/>
    <property type="evidence" value="ECO:0007669"/>
    <property type="project" value="UniProtKB-KW"/>
</dbReference>
<dbReference type="PANTHER" id="PTHR42648">
    <property type="entry name" value="TRANSPOSASE, PUTATIVE-RELATED"/>
    <property type="match status" value="1"/>
</dbReference>
<keyword evidence="4" id="KW-0645">Protease</keyword>
<dbReference type="GO" id="GO:0046872">
    <property type="term" value="F:metal ion binding"/>
    <property type="evidence" value="ECO:0007669"/>
    <property type="project" value="UniProtKB-KW"/>
</dbReference>
<dbReference type="GO" id="GO:0006508">
    <property type="term" value="P:proteolysis"/>
    <property type="evidence" value="ECO:0007669"/>
    <property type="project" value="UniProtKB-KW"/>
</dbReference>
<comment type="function">
    <text evidence="1">The aspartyl protease (PR) mediates the proteolytic cleavages of the Gag and Gag-Pol polyproteins after assembly of the VLP.</text>
</comment>
<dbReference type="InterPro" id="IPR057670">
    <property type="entry name" value="SH3_retrovirus"/>
</dbReference>
<dbReference type="GO" id="GO:0003677">
    <property type="term" value="F:DNA binding"/>
    <property type="evidence" value="ECO:0007669"/>
    <property type="project" value="UniProtKB-KW"/>
</dbReference>
<sequence>MTDRTTSNNNNCQQRRPHPNAGKVCTHCGLAHHTAEECFKKFPHLKAAHDARIKASIKATQDAKNAKAQAAPKPPAQTQSHANFNTTAEVPAAAPHQFGHSVGEGAVLALRAAHDAEAWVVDSGAPDHMTNNRKCLITYSPCDTTIHVGKGSIKAIGYGNARVATFTTTGGRRDLTFTAVLYAPELAANLLSTQALVRKKCFYRNDLQVLFIKSAENDCIPVADVYVCVYHGLPHLTKQAIQLTALAFSSAVRIPHGTMEQWHLRLGHMHERKIVTLHQRGVIVIDGSHHLPTCVACRVAHAQLVHSRIPATRLSVVYMLYVLTQTGIAIPVYRLDGCKEYGVTSLHQWAVDNGIRLEVTPPHQSTINGRAEVSNHIVCTLARKMMLHANLPVALWPEAVRAAVRLLNLTPSTSLDSDCPHQVLAKALNWTATHKPFLAELRAYGCPAVVHDTTVARGAKFDSRGIQGQLVGYEGPVYRVWLPLQHKVVRSSSVTFSETGDLVEPMGAASEADENDVVQFLDHLIETNDSAVVPLPQPGGDADPAPVDIEDVLEDEDMPAIHQ</sequence>
<keyword evidence="19" id="KW-0233">DNA recombination</keyword>